<feature type="signal peptide" evidence="1">
    <location>
        <begin position="1"/>
        <end position="28"/>
    </location>
</feature>
<name>A0ABD6X1I7_PHODM</name>
<organism evidence="2 3">
    <name type="scientific">Photobacterium damselae</name>
    <dbReference type="NCBI Taxonomy" id="38293"/>
    <lineage>
        <taxon>Bacteria</taxon>
        <taxon>Pseudomonadati</taxon>
        <taxon>Pseudomonadota</taxon>
        <taxon>Gammaproteobacteria</taxon>
        <taxon>Vibrionales</taxon>
        <taxon>Vibrionaceae</taxon>
        <taxon>Photobacterium</taxon>
    </lineage>
</organism>
<comment type="caution">
    <text evidence="2">The sequence shown here is derived from an EMBL/GenBank/DDBJ whole genome shotgun (WGS) entry which is preliminary data.</text>
</comment>
<keyword evidence="1" id="KW-0732">Signal</keyword>
<evidence type="ECO:0000313" key="3">
    <source>
        <dbReference type="Proteomes" id="UP000241404"/>
    </source>
</evidence>
<dbReference type="Proteomes" id="UP000241404">
    <property type="component" value="Unassembled WGS sequence"/>
</dbReference>
<dbReference type="AlphaFoldDB" id="A0ABD6X1I7"/>
<evidence type="ECO:0000313" key="2">
    <source>
        <dbReference type="EMBL" id="PSU16253.1"/>
    </source>
</evidence>
<protein>
    <submittedName>
        <fullName evidence="2">Uncharacterized protein</fullName>
    </submittedName>
</protein>
<proteinExistence type="predicted"/>
<reference evidence="2 3" key="1">
    <citation type="submission" date="2018-03" db="EMBL/GenBank/DDBJ databases">
        <title>Whole genome sequencing of Histamine producing bacteria.</title>
        <authorList>
            <person name="Butler K."/>
        </authorList>
    </citation>
    <scope>NUCLEOTIDE SEQUENCE [LARGE SCALE GENOMIC DNA]</scope>
    <source>
        <strain evidence="2 3">BT-6</strain>
    </source>
</reference>
<sequence length="443" mass="50048">MKINNKLMSKKFFALMLPLASYSTMASADDYLNPHRLDLDGVESIGYPQICIRTNRTAKRFPLLENAKKIANDNPSDTPKELLHKVIQIADSGDVGHAWVDYFYKDENNQIKSVGYGFGSDNNGAERKFSFQRCVKSNLPHSFFEKKADVVTKALYLESKAISLAFGKSGWPYKGGVYSLYGNCSWFAGRFFNNFVSKNQEINYAQPFDWGIVGKKFDMKYLSLIQDLPDPGYIAESISKTINAISYNANDDQSYALFTGYNGSDLFNSSGIFSNVTKYAYPLNMQSYVKYITAANYSESDNKTHYFTSNLATNYEITVYPYNIFRAQFKKLKVSDFIIAAYPNVANDQISMLITNTGDIINSETLEKKTNTALKPYATRISSAMSSRDNGTIIVMLRPNMKQVDPDKTSGVEYIYYNVDEDKVVGEPMPIENLTKDNTFKLS</sequence>
<dbReference type="EMBL" id="PYMM01000008">
    <property type="protein sequence ID" value="PSU16253.1"/>
    <property type="molecule type" value="Genomic_DNA"/>
</dbReference>
<evidence type="ECO:0000256" key="1">
    <source>
        <dbReference type="SAM" id="SignalP"/>
    </source>
</evidence>
<dbReference type="RefSeq" id="WP_081282888.1">
    <property type="nucleotide sequence ID" value="NZ_LZFH01000001.1"/>
</dbReference>
<accession>A0ABD6X1I7</accession>
<gene>
    <name evidence="2" type="ORF">CTM90_13125</name>
</gene>
<feature type="chain" id="PRO_5044776634" evidence="1">
    <location>
        <begin position="29"/>
        <end position="443"/>
    </location>
</feature>